<dbReference type="AlphaFoldDB" id="A0A7J0DQL9"/>
<evidence type="ECO:0000256" key="2">
    <source>
        <dbReference type="PROSITE-ProRule" id="PRU00285"/>
    </source>
</evidence>
<evidence type="ECO:0000313" key="7">
    <source>
        <dbReference type="Proteomes" id="UP000585474"/>
    </source>
</evidence>
<comment type="similarity">
    <text evidence="2 3">Belongs to the small heat shock protein (HSP20) family.</text>
</comment>
<comment type="caution">
    <text evidence="6">The sequence shown here is derived from an EMBL/GenBank/DDBJ whole genome shotgun (WGS) entry which is preliminary data.</text>
</comment>
<feature type="domain" description="SHSP" evidence="5">
    <location>
        <begin position="380"/>
        <end position="474"/>
    </location>
</feature>
<evidence type="ECO:0000256" key="3">
    <source>
        <dbReference type="RuleBase" id="RU003616"/>
    </source>
</evidence>
<accession>A0A7J0DQL9</accession>
<dbReference type="Pfam" id="PF00011">
    <property type="entry name" value="HSP20"/>
    <property type="match status" value="1"/>
</dbReference>
<evidence type="ECO:0000313" key="6">
    <source>
        <dbReference type="EMBL" id="GFS39223.1"/>
    </source>
</evidence>
<name>A0A7J0DQL9_9ERIC</name>
<dbReference type="EMBL" id="BJWL01000324">
    <property type="protein sequence ID" value="GFS39223.1"/>
    <property type="molecule type" value="Genomic_DNA"/>
</dbReference>
<dbReference type="SUPFAM" id="SSF49764">
    <property type="entry name" value="HSP20-like chaperones"/>
    <property type="match status" value="1"/>
</dbReference>
<organism evidence="6 7">
    <name type="scientific">Actinidia rufa</name>
    <dbReference type="NCBI Taxonomy" id="165716"/>
    <lineage>
        <taxon>Eukaryota</taxon>
        <taxon>Viridiplantae</taxon>
        <taxon>Streptophyta</taxon>
        <taxon>Embryophyta</taxon>
        <taxon>Tracheophyta</taxon>
        <taxon>Spermatophyta</taxon>
        <taxon>Magnoliopsida</taxon>
        <taxon>eudicotyledons</taxon>
        <taxon>Gunneridae</taxon>
        <taxon>Pentapetalae</taxon>
        <taxon>asterids</taxon>
        <taxon>Ericales</taxon>
        <taxon>Actinidiaceae</taxon>
        <taxon>Actinidia</taxon>
    </lineage>
</organism>
<feature type="region of interest" description="Disordered" evidence="4">
    <location>
        <begin position="158"/>
        <end position="193"/>
    </location>
</feature>
<keyword evidence="1" id="KW-0346">Stress response</keyword>
<dbReference type="PROSITE" id="PS01031">
    <property type="entry name" value="SHSP"/>
    <property type="match status" value="1"/>
</dbReference>
<evidence type="ECO:0000256" key="1">
    <source>
        <dbReference type="ARBA" id="ARBA00023016"/>
    </source>
</evidence>
<sequence length="474" mass="54548">MLSDADYALGKPRMRNEMNRKTIGQIRQCIGHEHDETSAHGFVDQVEGDVPGEDISEQSLNEEACVEASERDYSGETNERVLESHRKRSKEEAREEVSRRRSRRSREEHARDLYGWRTTQRRVVSKGTVRFRMADGRSMKEILQEKEDWRAIPTRGSVQTRGDVVQHRPSGTSEKNGRGKQPLHRGTQSKRKDIRRMYLKDPEWYRSARRCFGIRAKVWPDTKSCAHKGGEMESRRLAKRRTLQQRTPVGGAGHLSDKVQALRFRSAFTSMEVKLPVEEGNVSQILSCRSYRGAGSEVVRMDNLKNSKVARERRKAEQDVILGGLLGAHSLLLCAKGLGECTDSRERSAEVLGHNSIFDPLSANVWDPFRDFPFPQIYRENSAIVNARVDQKETPEAHMFKADVPGLRKEEVKVEIEDDRVLQISGKRNVEKEEKSDTWHRVERSSGELCGGSGFRRMRRWMESGLRWRTEFSR</sequence>
<gene>
    <name evidence="6" type="ORF">Acr_00g0061750</name>
</gene>
<evidence type="ECO:0000256" key="4">
    <source>
        <dbReference type="SAM" id="MobiDB-lite"/>
    </source>
</evidence>
<dbReference type="Gene3D" id="2.60.40.790">
    <property type="match status" value="1"/>
</dbReference>
<evidence type="ECO:0000259" key="5">
    <source>
        <dbReference type="PROSITE" id="PS01031"/>
    </source>
</evidence>
<dbReference type="OrthoDB" id="5511210at2759"/>
<dbReference type="InterPro" id="IPR002068">
    <property type="entry name" value="A-crystallin/Hsp20_dom"/>
</dbReference>
<dbReference type="Proteomes" id="UP000585474">
    <property type="component" value="Unassembled WGS sequence"/>
</dbReference>
<dbReference type="PANTHER" id="PTHR11527">
    <property type="entry name" value="HEAT-SHOCK PROTEIN 20 FAMILY MEMBER"/>
    <property type="match status" value="1"/>
</dbReference>
<reference evidence="7" key="1">
    <citation type="submission" date="2019-07" db="EMBL/GenBank/DDBJ databases">
        <title>De Novo Assembly of kiwifruit Actinidia rufa.</title>
        <authorList>
            <person name="Sugita-Konishi S."/>
            <person name="Sato K."/>
            <person name="Mori E."/>
            <person name="Abe Y."/>
            <person name="Kisaki G."/>
            <person name="Hamano K."/>
            <person name="Suezawa K."/>
            <person name="Otani M."/>
            <person name="Fukuda T."/>
            <person name="Manabe T."/>
            <person name="Gomi K."/>
            <person name="Tabuchi M."/>
            <person name="Akimitsu K."/>
            <person name="Kataoka I."/>
        </authorList>
    </citation>
    <scope>NUCLEOTIDE SEQUENCE [LARGE SCALE GENOMIC DNA]</scope>
    <source>
        <strain evidence="7">cv. Fuchu</strain>
    </source>
</reference>
<protein>
    <submittedName>
        <fullName evidence="6">HSP20-like chaperones superfamily protein</fullName>
    </submittedName>
</protein>
<proteinExistence type="inferred from homology"/>
<keyword evidence="7" id="KW-1185">Reference proteome</keyword>
<dbReference type="InterPro" id="IPR008978">
    <property type="entry name" value="HSP20-like_chaperone"/>
</dbReference>
<feature type="compositionally biased region" description="Basic residues" evidence="4">
    <location>
        <begin position="181"/>
        <end position="193"/>
    </location>
</feature>
<feature type="compositionally biased region" description="Basic and acidic residues" evidence="4">
    <location>
        <begin position="68"/>
        <end position="109"/>
    </location>
</feature>
<feature type="region of interest" description="Disordered" evidence="4">
    <location>
        <begin position="66"/>
        <end position="109"/>
    </location>
</feature>
<dbReference type="InterPro" id="IPR031107">
    <property type="entry name" value="Small_HSP"/>
</dbReference>